<protein>
    <recommendedName>
        <fullName evidence="3">Phosphoglycerate mutase family protein</fullName>
    </recommendedName>
</protein>
<dbReference type="InterPro" id="IPR029033">
    <property type="entry name" value="His_PPase_superfam"/>
</dbReference>
<evidence type="ECO:0008006" key="3">
    <source>
        <dbReference type="Google" id="ProtNLM"/>
    </source>
</evidence>
<dbReference type="Proteomes" id="UP001194746">
    <property type="component" value="Unassembled WGS sequence"/>
</dbReference>
<proteinExistence type="predicted"/>
<dbReference type="PANTHER" id="PTHR48100">
    <property type="entry name" value="BROAD-SPECIFICITY PHOSPHATASE YOR283W-RELATED"/>
    <property type="match status" value="1"/>
</dbReference>
<dbReference type="Gene3D" id="3.40.50.1240">
    <property type="entry name" value="Phosphoglycerate mutase-like"/>
    <property type="match status" value="1"/>
</dbReference>
<keyword evidence="2" id="KW-1185">Reference proteome</keyword>
<dbReference type="PANTHER" id="PTHR48100:SF54">
    <property type="entry name" value="PHOSPHATASE SPAC5H10.03-RELATED"/>
    <property type="match status" value="1"/>
</dbReference>
<dbReference type="InterPro" id="IPR050275">
    <property type="entry name" value="PGM_Phosphatase"/>
</dbReference>
<dbReference type="InterPro" id="IPR013078">
    <property type="entry name" value="His_Pase_superF_clade-1"/>
</dbReference>
<evidence type="ECO:0000313" key="2">
    <source>
        <dbReference type="Proteomes" id="UP001194746"/>
    </source>
</evidence>
<dbReference type="Pfam" id="PF00300">
    <property type="entry name" value="His_Phos_1"/>
    <property type="match status" value="1"/>
</dbReference>
<sequence>MPPTLYAIRHGEGEHNVNNAHHLRDPLLTETGKSQCQALQEKSSFLQDVKVILASPLRRTIQTAAYVFAPELEKRQIPFILVPNAQEISGLTCDIGHDVEVTKSEARRLIVAATGPSWDPANLDTTLIDESWNSKKGVYAPTLPAVQRRAAALREWIYNRPENHVALVTHGGFLHYFTEDWTGYEKARGTGYQNCECRILEFVADSTEKGAHLRECGSVVEKQKRPAGLDSHVIRELEEVEGAVA</sequence>
<dbReference type="GO" id="GO:0016791">
    <property type="term" value="F:phosphatase activity"/>
    <property type="evidence" value="ECO:0007669"/>
    <property type="project" value="TreeGrafter"/>
</dbReference>
<reference evidence="1" key="2">
    <citation type="submission" date="2020-02" db="EMBL/GenBank/DDBJ databases">
        <authorList>
            <person name="Gilchrist C.L.M."/>
            <person name="Chooi Y.-H."/>
        </authorList>
    </citation>
    <scope>NUCLEOTIDE SEQUENCE</scope>
    <source>
        <strain evidence="1">MST-FP2251</strain>
    </source>
</reference>
<comment type="caution">
    <text evidence="1">The sequence shown here is derived from an EMBL/GenBank/DDBJ whole genome shotgun (WGS) entry which is preliminary data.</text>
</comment>
<accession>A0AAD4GY34</accession>
<dbReference type="SUPFAM" id="SSF53254">
    <property type="entry name" value="Phosphoglycerate mutase-like"/>
    <property type="match status" value="1"/>
</dbReference>
<dbReference type="CDD" id="cd07067">
    <property type="entry name" value="HP_PGM_like"/>
    <property type="match status" value="1"/>
</dbReference>
<evidence type="ECO:0000313" key="1">
    <source>
        <dbReference type="EMBL" id="KAF9893501.1"/>
    </source>
</evidence>
<gene>
    <name evidence="1" type="ORF">FE257_010813</name>
</gene>
<dbReference type="AlphaFoldDB" id="A0AAD4GY34"/>
<organism evidence="1 2">
    <name type="scientific">Aspergillus nanangensis</name>
    <dbReference type="NCBI Taxonomy" id="2582783"/>
    <lineage>
        <taxon>Eukaryota</taxon>
        <taxon>Fungi</taxon>
        <taxon>Dikarya</taxon>
        <taxon>Ascomycota</taxon>
        <taxon>Pezizomycotina</taxon>
        <taxon>Eurotiomycetes</taxon>
        <taxon>Eurotiomycetidae</taxon>
        <taxon>Eurotiales</taxon>
        <taxon>Aspergillaceae</taxon>
        <taxon>Aspergillus</taxon>
        <taxon>Aspergillus subgen. Circumdati</taxon>
    </lineage>
</organism>
<name>A0AAD4GY34_ASPNN</name>
<dbReference type="SMART" id="SM00855">
    <property type="entry name" value="PGAM"/>
    <property type="match status" value="1"/>
</dbReference>
<dbReference type="EMBL" id="VCAU01000007">
    <property type="protein sequence ID" value="KAF9893501.1"/>
    <property type="molecule type" value="Genomic_DNA"/>
</dbReference>
<reference evidence="1" key="1">
    <citation type="journal article" date="2019" name="Beilstein J. Org. Chem.">
        <title>Nanangenines: drimane sesquiterpenoids as the dominant metabolite cohort of a novel Australian fungus, Aspergillus nanangensis.</title>
        <authorList>
            <person name="Lacey H.J."/>
            <person name="Gilchrist C.L.M."/>
            <person name="Crombie A."/>
            <person name="Kalaitzis J.A."/>
            <person name="Vuong D."/>
            <person name="Rutledge P.J."/>
            <person name="Turner P."/>
            <person name="Pitt J.I."/>
            <person name="Lacey E."/>
            <person name="Chooi Y.H."/>
            <person name="Piggott A.M."/>
        </authorList>
    </citation>
    <scope>NUCLEOTIDE SEQUENCE</scope>
    <source>
        <strain evidence="1">MST-FP2251</strain>
    </source>
</reference>
<dbReference type="GO" id="GO:0005737">
    <property type="term" value="C:cytoplasm"/>
    <property type="evidence" value="ECO:0007669"/>
    <property type="project" value="TreeGrafter"/>
</dbReference>